<feature type="binding site" evidence="5">
    <location>
        <position position="122"/>
    </location>
    <ligand>
        <name>ATP</name>
        <dbReference type="ChEBI" id="CHEBI:30616"/>
    </ligand>
</feature>
<dbReference type="RefSeq" id="WP_052882581.1">
    <property type="nucleotide sequence ID" value="NZ_CP010904.1"/>
</dbReference>
<dbReference type="OrthoDB" id="9791353at2"/>
<proteinExistence type="inferred from homology"/>
<feature type="domain" description="Phosphagen kinase C-terminal" evidence="7">
    <location>
        <begin position="22"/>
        <end position="251"/>
    </location>
</feature>
<dbReference type="PATRIC" id="fig|1609981.3.peg.2193"/>
<evidence type="ECO:0000256" key="5">
    <source>
        <dbReference type="PROSITE-ProRule" id="PRU00843"/>
    </source>
</evidence>
<evidence type="ECO:0000256" key="6">
    <source>
        <dbReference type="RuleBase" id="RU000505"/>
    </source>
</evidence>
<dbReference type="STRING" id="1307763.L21SP4_02109"/>
<gene>
    <name evidence="8" type="ORF">L21SP4_02109</name>
</gene>
<dbReference type="InterPro" id="IPR014746">
    <property type="entry name" value="Gln_synth/guanido_kin_cat_dom"/>
</dbReference>
<dbReference type="GO" id="GO:0005615">
    <property type="term" value="C:extracellular space"/>
    <property type="evidence" value="ECO:0007669"/>
    <property type="project" value="TreeGrafter"/>
</dbReference>
<dbReference type="PANTHER" id="PTHR11547">
    <property type="entry name" value="ARGININE OR CREATINE KINASE"/>
    <property type="match status" value="1"/>
</dbReference>
<dbReference type="EMBL" id="CP010904">
    <property type="protein sequence ID" value="AKJ65341.1"/>
    <property type="molecule type" value="Genomic_DNA"/>
</dbReference>
<dbReference type="AlphaFoldDB" id="A0A0G3EFY9"/>
<evidence type="ECO:0000256" key="2">
    <source>
        <dbReference type="ARBA" id="ARBA00022741"/>
    </source>
</evidence>
<dbReference type="Gene3D" id="3.30.590.10">
    <property type="entry name" value="Glutamine synthetase/guanido kinase, catalytic domain"/>
    <property type="match status" value="1"/>
</dbReference>
<dbReference type="KEGG" id="vbl:L21SP4_02109"/>
<keyword evidence="1 5" id="KW-0808">Transferase</keyword>
<evidence type="ECO:0000313" key="9">
    <source>
        <dbReference type="Proteomes" id="UP000035268"/>
    </source>
</evidence>
<feature type="binding site" evidence="5">
    <location>
        <begin position="173"/>
        <end position="177"/>
    </location>
    <ligand>
        <name>ATP</name>
        <dbReference type="ChEBI" id="CHEBI:30616"/>
    </ligand>
</feature>
<dbReference type="InterPro" id="IPR023660">
    <property type="entry name" value="Arg_Kinase"/>
</dbReference>
<name>A0A0G3EFY9_9BACT</name>
<dbReference type="PROSITE" id="PS00112">
    <property type="entry name" value="PHOSPHAGEN_KINASE"/>
    <property type="match status" value="1"/>
</dbReference>
<dbReference type="NCBIfam" id="NF002194">
    <property type="entry name" value="PRK01059.1-4"/>
    <property type="match status" value="1"/>
</dbReference>
<evidence type="ECO:0000256" key="3">
    <source>
        <dbReference type="ARBA" id="ARBA00022777"/>
    </source>
</evidence>
<accession>A0A0G3EFY9</accession>
<dbReference type="PROSITE" id="PS51510">
    <property type="entry name" value="PHOSPHAGEN_KINASE_C"/>
    <property type="match status" value="1"/>
</dbReference>
<evidence type="ECO:0000313" key="8">
    <source>
        <dbReference type="EMBL" id="AKJ65341.1"/>
    </source>
</evidence>
<dbReference type="InterPro" id="IPR022414">
    <property type="entry name" value="ATP-guanido_PTrfase_cat"/>
</dbReference>
<keyword evidence="9" id="KW-1185">Reference proteome</keyword>
<keyword evidence="3 5" id="KW-0418">Kinase</keyword>
<comment type="similarity">
    <text evidence="5 6">Belongs to the ATP:guanido phosphotransferase family.</text>
</comment>
<dbReference type="PANTHER" id="PTHR11547:SF38">
    <property type="entry name" value="ARGININE KINASE 1-RELATED"/>
    <property type="match status" value="1"/>
</dbReference>
<feature type="binding site" evidence="5">
    <location>
        <begin position="25"/>
        <end position="29"/>
    </location>
    <ligand>
        <name>ATP</name>
        <dbReference type="ChEBI" id="CHEBI:30616"/>
    </ligand>
</feature>
<dbReference type="Proteomes" id="UP000035268">
    <property type="component" value="Chromosome"/>
</dbReference>
<feature type="binding site" evidence="5">
    <location>
        <begin position="204"/>
        <end position="209"/>
    </location>
    <ligand>
        <name>ATP</name>
        <dbReference type="ChEBI" id="CHEBI:30616"/>
    </ligand>
</feature>
<dbReference type="EC" id="2.7.3.-" evidence="8"/>
<dbReference type="GO" id="GO:0005524">
    <property type="term" value="F:ATP binding"/>
    <property type="evidence" value="ECO:0007669"/>
    <property type="project" value="UniProtKB-UniRule"/>
</dbReference>
<feature type="binding site" evidence="5">
    <location>
        <position position="88"/>
    </location>
    <ligand>
        <name>ATP</name>
        <dbReference type="ChEBI" id="CHEBI:30616"/>
    </ligand>
</feature>
<dbReference type="Pfam" id="PF00217">
    <property type="entry name" value="ATP-gua_Ptrans"/>
    <property type="match status" value="1"/>
</dbReference>
<evidence type="ECO:0000256" key="4">
    <source>
        <dbReference type="ARBA" id="ARBA00022840"/>
    </source>
</evidence>
<dbReference type="GO" id="GO:0004111">
    <property type="term" value="F:creatine kinase activity"/>
    <property type="evidence" value="ECO:0007669"/>
    <property type="project" value="InterPro"/>
</dbReference>
<dbReference type="GO" id="GO:0046314">
    <property type="term" value="P:phosphocreatine biosynthetic process"/>
    <property type="evidence" value="ECO:0007669"/>
    <property type="project" value="InterPro"/>
</dbReference>
<evidence type="ECO:0000256" key="1">
    <source>
        <dbReference type="ARBA" id="ARBA00022679"/>
    </source>
</evidence>
<dbReference type="SUPFAM" id="SSF55931">
    <property type="entry name" value="Glutamine synthetase/guanido kinase"/>
    <property type="match status" value="1"/>
</dbReference>
<dbReference type="InterPro" id="IPR000749">
    <property type="entry name" value="ATP-guanido_PTrfase"/>
</dbReference>
<reference evidence="8 9" key="2">
    <citation type="journal article" date="2016" name="ISME J.">
        <title>Characterization of the first cultured representative of Verrucomicrobia subdivision 5 indicates the proposal of a novel phylum.</title>
        <authorList>
            <person name="Spring S."/>
            <person name="Bunk B."/>
            <person name="Sproer C."/>
            <person name="Schumann P."/>
            <person name="Rohde M."/>
            <person name="Tindall B.J."/>
            <person name="Klenk H.P."/>
        </authorList>
    </citation>
    <scope>NUCLEOTIDE SEQUENCE [LARGE SCALE GENOMIC DNA]</scope>
    <source>
        <strain evidence="8 9">L21-Fru-AB</strain>
    </source>
</reference>
<sequence>MNPEELIGRREGWFETGLREGPVISSRARLARNLKGERFPDWAGEKNRVRLWGGLRELFLSHEWIAGAAAWEMGELDDVDRELLYERHLISREQVARAAGSGVLISPDERTSVMINEEDHLRMQVIRPGIALHEVWREVNELDDGVEGEVTYAFSPKLGYLTACPSNVGTGIRVSVMLHLPGLVLMEEMNPVLKGVSRIGLAVRGLWGEGTESAGHMFQISNQITLGKREEDIVDHLEQITLELVEHEENARKRLFETRETVLEDHIGRAYGILSHARILGSKEALDLLSALRLGCDLGMIDYARREQIDRLLVHTQPAHLQRIEKQTLPSGERDRVRAGLIRSMLRGEEQT</sequence>
<evidence type="ECO:0000259" key="7">
    <source>
        <dbReference type="PROSITE" id="PS51510"/>
    </source>
</evidence>
<organism evidence="8 9">
    <name type="scientific">Kiritimatiella glycovorans</name>
    <dbReference type="NCBI Taxonomy" id="1307763"/>
    <lineage>
        <taxon>Bacteria</taxon>
        <taxon>Pseudomonadati</taxon>
        <taxon>Kiritimatiellota</taxon>
        <taxon>Kiritimatiellia</taxon>
        <taxon>Kiritimatiellales</taxon>
        <taxon>Kiritimatiellaceae</taxon>
        <taxon>Kiritimatiella</taxon>
    </lineage>
</organism>
<protein>
    <submittedName>
        <fullName evidence="8">ATP:guanido phosphotransferase</fullName>
        <ecNumber evidence="8">2.7.3.-</ecNumber>
    </submittedName>
</protein>
<dbReference type="CDD" id="cd07930">
    <property type="entry name" value="bacterial_phosphagen_kinase"/>
    <property type="match status" value="1"/>
</dbReference>
<keyword evidence="2 5" id="KW-0547">Nucleotide-binding</keyword>
<reference evidence="9" key="1">
    <citation type="submission" date="2015-02" db="EMBL/GenBank/DDBJ databases">
        <title>Description and complete genome sequence of the first cultured representative of the subdivision 5 of the Verrucomicrobia phylum.</title>
        <authorList>
            <person name="Spring S."/>
            <person name="Bunk B."/>
            <person name="Sproer C."/>
            <person name="Klenk H.-P."/>
        </authorList>
    </citation>
    <scope>NUCLEOTIDE SEQUENCE [LARGE SCALE GENOMIC DNA]</scope>
    <source>
        <strain evidence="9">L21-Fru-AB</strain>
    </source>
</reference>
<dbReference type="InterPro" id="IPR022415">
    <property type="entry name" value="ATP-guanido_PTrfase_AS"/>
</dbReference>
<keyword evidence="4 5" id="KW-0067">ATP-binding</keyword>